<organism evidence="2 3">
    <name type="scientific">Parastrongyloides trichosuri</name>
    <name type="common">Possum-specific nematode worm</name>
    <dbReference type="NCBI Taxonomy" id="131310"/>
    <lineage>
        <taxon>Eukaryota</taxon>
        <taxon>Metazoa</taxon>
        <taxon>Ecdysozoa</taxon>
        <taxon>Nematoda</taxon>
        <taxon>Chromadorea</taxon>
        <taxon>Rhabditida</taxon>
        <taxon>Tylenchina</taxon>
        <taxon>Panagrolaimomorpha</taxon>
        <taxon>Strongyloidoidea</taxon>
        <taxon>Strongyloididae</taxon>
        <taxon>Parastrongyloides</taxon>
    </lineage>
</organism>
<feature type="chain" id="PRO_5005892099" evidence="1">
    <location>
        <begin position="18"/>
        <end position="258"/>
    </location>
</feature>
<feature type="signal peptide" evidence="1">
    <location>
        <begin position="1"/>
        <end position="17"/>
    </location>
</feature>
<evidence type="ECO:0000313" key="3">
    <source>
        <dbReference type="WBParaSite" id="PTRK_0001058600.1"/>
    </source>
</evidence>
<proteinExistence type="predicted"/>
<dbReference type="AlphaFoldDB" id="A0A0N4ZPX9"/>
<protein>
    <submittedName>
        <fullName evidence="3">VM domain-containing protein</fullName>
    </submittedName>
</protein>
<reference evidence="3" key="1">
    <citation type="submission" date="2017-02" db="UniProtKB">
        <authorList>
            <consortium name="WormBaseParasite"/>
        </authorList>
    </citation>
    <scope>IDENTIFICATION</scope>
</reference>
<keyword evidence="1" id="KW-0732">Signal</keyword>
<name>A0A0N4ZPX9_PARTI</name>
<sequence length="258" mass="27154">MLFKSLFFFTTFATSFGQNFYGQTYIPRGPGPVLGQNPIGGSTVPSSSPIGGGVVPGSGYPQTGPGESTPIGQGAIPIGYPKPGYPYGNPCGTPPCPQPTSVPIPEPVSCPMPPCPSPISIKVSVCSFPPCPQPAPVPIPEPVSVPIPEPAPVPVCALPPCPAPVPVPACALPPCPQLYRPLPVLQPSPIYEPAPYPAIPQFSCALPPCSEYEQLIAPSYRYTFPRYTAFSSGLYGYGSKKNLSLNKRMNEEEKEKSN</sequence>
<evidence type="ECO:0000256" key="1">
    <source>
        <dbReference type="SAM" id="SignalP"/>
    </source>
</evidence>
<dbReference type="STRING" id="131310.A0A0N4ZPX9"/>
<keyword evidence="2" id="KW-1185">Reference proteome</keyword>
<evidence type="ECO:0000313" key="2">
    <source>
        <dbReference type="Proteomes" id="UP000038045"/>
    </source>
</evidence>
<dbReference type="Proteomes" id="UP000038045">
    <property type="component" value="Unplaced"/>
</dbReference>
<dbReference type="WBParaSite" id="PTRK_0001058600.1">
    <property type="protein sequence ID" value="PTRK_0001058600.1"/>
    <property type="gene ID" value="PTRK_0001058600"/>
</dbReference>
<accession>A0A0N4ZPX9</accession>